<gene>
    <name evidence="2" type="ORF">SMD44_00994</name>
</gene>
<proteinExistence type="predicted"/>
<sequence length="136" mass="14758">MFAKGKRRAGPDNTRLRQENRLLEGRIAWYRSHLRTVGELNRTLLARAELAEGLIATQREALDSRAARIAELERRVEASGEATVETPIPLLRDTSAPASQAGPGRPLWHMPGIGPVLNPGQTSWGAARDTAEGAAS</sequence>
<protein>
    <recommendedName>
        <fullName evidence="4">Transposase</fullName>
    </recommendedName>
</protein>
<evidence type="ECO:0000313" key="3">
    <source>
        <dbReference type="Proteomes" id="UP000195880"/>
    </source>
</evidence>
<evidence type="ECO:0008006" key="4">
    <source>
        <dbReference type="Google" id="ProtNLM"/>
    </source>
</evidence>
<name>A0A1Z1W593_9ACTN</name>
<dbReference type="Proteomes" id="UP000195880">
    <property type="component" value="Chromosome"/>
</dbReference>
<feature type="region of interest" description="Disordered" evidence="1">
    <location>
        <begin position="77"/>
        <end position="136"/>
    </location>
</feature>
<dbReference type="KEGG" id="salf:SMD44_00994"/>
<evidence type="ECO:0000256" key="1">
    <source>
        <dbReference type="SAM" id="MobiDB-lite"/>
    </source>
</evidence>
<organism evidence="2 3">
    <name type="scientific">Streptomyces alboflavus</name>
    <dbReference type="NCBI Taxonomy" id="67267"/>
    <lineage>
        <taxon>Bacteria</taxon>
        <taxon>Bacillati</taxon>
        <taxon>Actinomycetota</taxon>
        <taxon>Actinomycetes</taxon>
        <taxon>Kitasatosporales</taxon>
        <taxon>Streptomycetaceae</taxon>
        <taxon>Streptomyces</taxon>
    </lineage>
</organism>
<reference evidence="2 3" key="1">
    <citation type="submission" date="2017-05" db="EMBL/GenBank/DDBJ databases">
        <title>Streptomyces alboflavus Genome sequencing and assembly.</title>
        <authorList>
            <person name="Wang Y."/>
            <person name="Du B."/>
            <person name="Ding Y."/>
            <person name="Liu H."/>
            <person name="Hou Q."/>
            <person name="Liu K."/>
            <person name="Wang C."/>
            <person name="Yao L."/>
        </authorList>
    </citation>
    <scope>NUCLEOTIDE SEQUENCE [LARGE SCALE GENOMIC DNA]</scope>
    <source>
        <strain evidence="2 3">MDJK44</strain>
    </source>
</reference>
<evidence type="ECO:0000313" key="2">
    <source>
        <dbReference type="EMBL" id="ARX81596.1"/>
    </source>
</evidence>
<accession>A0A1Z1W593</accession>
<dbReference type="RefSeq" id="WP_087882985.1">
    <property type="nucleotide sequence ID" value="NZ_CP021748.1"/>
</dbReference>
<keyword evidence="3" id="KW-1185">Reference proteome</keyword>
<dbReference type="AlphaFoldDB" id="A0A1Z1W593"/>
<dbReference type="EMBL" id="CP021748">
    <property type="protein sequence ID" value="ARX81596.1"/>
    <property type="molecule type" value="Genomic_DNA"/>
</dbReference>